<evidence type="ECO:0000313" key="1">
    <source>
        <dbReference type="EMBL" id="SCX31539.1"/>
    </source>
</evidence>
<protein>
    <recommendedName>
        <fullName evidence="3">Antitoxin VbhA domain-containing protein</fullName>
    </recommendedName>
</protein>
<proteinExistence type="predicted"/>
<gene>
    <name evidence="1" type="ORF">DSM25559_3738</name>
</gene>
<dbReference type="Proteomes" id="UP000187891">
    <property type="component" value="Unassembled WGS sequence"/>
</dbReference>
<dbReference type="RefSeq" id="WP_077121851.1">
    <property type="nucleotide sequence ID" value="NZ_FMUE01000010.1"/>
</dbReference>
<name>A0A1R3TXH8_9HYPH</name>
<evidence type="ECO:0000313" key="2">
    <source>
        <dbReference type="Proteomes" id="UP000187891"/>
    </source>
</evidence>
<reference evidence="2" key="1">
    <citation type="submission" date="2016-10" db="EMBL/GenBank/DDBJ databases">
        <authorList>
            <person name="Wibberg D."/>
        </authorList>
    </citation>
    <scope>NUCLEOTIDE SEQUENCE [LARGE SCALE GENOMIC DNA]</scope>
</reference>
<sequence>MSTNPETRRAIAQRVIDRAAARGMPIDKDPALVALLEEWTRGDIDMKAMRDRYLDVIALQTAERRGQRKSPLVINLSKWSDEANKE</sequence>
<evidence type="ECO:0008006" key="3">
    <source>
        <dbReference type="Google" id="ProtNLM"/>
    </source>
</evidence>
<organism evidence="1 2">
    <name type="scientific">Agrobacterium rosae</name>
    <dbReference type="NCBI Taxonomy" id="1972867"/>
    <lineage>
        <taxon>Bacteria</taxon>
        <taxon>Pseudomonadati</taxon>
        <taxon>Pseudomonadota</taxon>
        <taxon>Alphaproteobacteria</taxon>
        <taxon>Hyphomicrobiales</taxon>
        <taxon>Rhizobiaceae</taxon>
        <taxon>Rhizobium/Agrobacterium group</taxon>
        <taxon>Agrobacterium</taxon>
    </lineage>
</organism>
<dbReference type="AlphaFoldDB" id="A0A1R3TXH8"/>
<accession>A0A1R3TXH8</accession>
<dbReference type="EMBL" id="FMUE01000010">
    <property type="protein sequence ID" value="SCX31539.1"/>
    <property type="molecule type" value="Genomic_DNA"/>
</dbReference>